<evidence type="ECO:0000256" key="3">
    <source>
        <dbReference type="ARBA" id="ARBA00022729"/>
    </source>
</evidence>
<dbReference type="HOGENOM" id="CLU_023630_1_1_1"/>
<dbReference type="GO" id="GO:0070008">
    <property type="term" value="F:serine-type exopeptidase activity"/>
    <property type="evidence" value="ECO:0007669"/>
    <property type="project" value="InterPro"/>
</dbReference>
<feature type="compositionally biased region" description="Low complexity" evidence="6">
    <location>
        <begin position="534"/>
        <end position="558"/>
    </location>
</feature>
<dbReference type="PANTHER" id="PTHR11010:SF23">
    <property type="entry name" value="SERINE PEPTIDASE"/>
    <property type="match status" value="1"/>
</dbReference>
<dbReference type="GO" id="GO:0008239">
    <property type="term" value="F:dipeptidyl-peptidase activity"/>
    <property type="evidence" value="ECO:0007669"/>
    <property type="project" value="TreeGrafter"/>
</dbReference>
<feature type="compositionally biased region" description="Pro residues" evidence="6">
    <location>
        <begin position="523"/>
        <end position="533"/>
    </location>
</feature>
<dbReference type="PANTHER" id="PTHR11010">
    <property type="entry name" value="PROTEASE S28 PRO-X CARBOXYPEPTIDASE-RELATED"/>
    <property type="match status" value="1"/>
</dbReference>
<feature type="region of interest" description="Disordered" evidence="6">
    <location>
        <begin position="517"/>
        <end position="575"/>
    </location>
</feature>
<evidence type="ECO:0000256" key="2">
    <source>
        <dbReference type="ARBA" id="ARBA00022670"/>
    </source>
</evidence>
<gene>
    <name evidence="8" type="ORF">BOTBODRAFT_142776</name>
</gene>
<dbReference type="SUPFAM" id="SSF53474">
    <property type="entry name" value="alpha/beta-Hydrolases"/>
    <property type="match status" value="1"/>
</dbReference>
<dbReference type="Gene3D" id="3.40.50.1820">
    <property type="entry name" value="alpha/beta hydrolase"/>
    <property type="match status" value="2"/>
</dbReference>
<protein>
    <recommendedName>
        <fullName evidence="10">Peptidase S28</fullName>
    </recommendedName>
</protein>
<keyword evidence="2" id="KW-0645">Protease</keyword>
<proteinExistence type="inferred from homology"/>
<reference evidence="9" key="1">
    <citation type="journal article" date="2014" name="Proc. Natl. Acad. Sci. U.S.A.">
        <title>Extensive sampling of basidiomycete genomes demonstrates inadequacy of the white-rot/brown-rot paradigm for wood decay fungi.</title>
        <authorList>
            <person name="Riley R."/>
            <person name="Salamov A.A."/>
            <person name="Brown D.W."/>
            <person name="Nagy L.G."/>
            <person name="Floudas D."/>
            <person name="Held B.W."/>
            <person name="Levasseur A."/>
            <person name="Lombard V."/>
            <person name="Morin E."/>
            <person name="Otillar R."/>
            <person name="Lindquist E.A."/>
            <person name="Sun H."/>
            <person name="LaButti K.M."/>
            <person name="Schmutz J."/>
            <person name="Jabbour D."/>
            <person name="Luo H."/>
            <person name="Baker S.E."/>
            <person name="Pisabarro A.G."/>
            <person name="Walton J.D."/>
            <person name="Blanchette R.A."/>
            <person name="Henrissat B."/>
            <person name="Martin F."/>
            <person name="Cullen D."/>
            <person name="Hibbett D.S."/>
            <person name="Grigoriev I.V."/>
        </authorList>
    </citation>
    <scope>NUCLEOTIDE SEQUENCE [LARGE SCALE GENOMIC DNA]</scope>
    <source>
        <strain evidence="9">FD-172 SS1</strain>
    </source>
</reference>
<evidence type="ECO:0000256" key="4">
    <source>
        <dbReference type="ARBA" id="ARBA00022801"/>
    </source>
</evidence>
<keyword evidence="9" id="KW-1185">Reference proteome</keyword>
<dbReference type="OrthoDB" id="1735038at2759"/>
<evidence type="ECO:0000256" key="5">
    <source>
        <dbReference type="ARBA" id="ARBA00023180"/>
    </source>
</evidence>
<organism evidence="8 9">
    <name type="scientific">Botryobasidium botryosum (strain FD-172 SS1)</name>
    <dbReference type="NCBI Taxonomy" id="930990"/>
    <lineage>
        <taxon>Eukaryota</taxon>
        <taxon>Fungi</taxon>
        <taxon>Dikarya</taxon>
        <taxon>Basidiomycota</taxon>
        <taxon>Agaricomycotina</taxon>
        <taxon>Agaricomycetes</taxon>
        <taxon>Cantharellales</taxon>
        <taxon>Botryobasidiaceae</taxon>
        <taxon>Botryobasidium</taxon>
    </lineage>
</organism>
<keyword evidence="4" id="KW-0378">Hydrolase</keyword>
<dbReference type="Proteomes" id="UP000027195">
    <property type="component" value="Unassembled WGS sequence"/>
</dbReference>
<evidence type="ECO:0000313" key="9">
    <source>
        <dbReference type="Proteomes" id="UP000027195"/>
    </source>
</evidence>
<sequence length="586" mass="64572">MIGFRWLRCIALLLSVAGVDAARKLPNLLRLSPPAAATPTHLPVKDGVTLPPYNTTYTFEQLIDHTNPGLGTFKQRYFFTHEYYEPGGPVILYSEGEGTIDGSEGDITNSSLNGLIARATKGAVVAIEHRFFGKSSPYPDLSEESYRVHTLEQSIDDLVYFAKTVDLPMPGGDAVGADKAPWLLFGSSYAGALASWTMTARPGVFWAGYASSAVVQAIDYYWGYFEPIRQHMPRNCSADVQRVVSHMDLTFTTGSPSEIDAFKAQLGLSNVTHLDDVATFLSYPLALWQFLDPTSGPDNDFFKFCDALEVKNGVSAPADGWGLEYALEAFGKYMNHTFFSFWCGGGDVRECADTYDKDSSLYRSTALGYDQRSWIWLRCNYLGYSLDGAPPNWPSLVSRLVGPAYDSRQCSYYFPKTFPTETSANPKTAEINSKYRGWETDTSRLFFANGKRDPWREATVSSDFISRPSTPQNPIAVSDGFHGNDMYVANAIDPTIAKVQDLAVEYFTQWIKDYHNRGLPSTPTNPLPTPDPFTPESIPASIISASPSPVPSSVTAASGPEPTAQSLGNGKPVPRFWNRKPFIAAK</sequence>
<evidence type="ECO:0000256" key="6">
    <source>
        <dbReference type="SAM" id="MobiDB-lite"/>
    </source>
</evidence>
<feature type="signal peptide" evidence="7">
    <location>
        <begin position="1"/>
        <end position="21"/>
    </location>
</feature>
<evidence type="ECO:0000313" key="8">
    <source>
        <dbReference type="EMBL" id="KDQ20234.1"/>
    </source>
</evidence>
<evidence type="ECO:0000256" key="1">
    <source>
        <dbReference type="ARBA" id="ARBA00011079"/>
    </source>
</evidence>
<accession>A0A067MX91</accession>
<dbReference type="Pfam" id="PF05577">
    <property type="entry name" value="Peptidase_S28"/>
    <property type="match status" value="1"/>
</dbReference>
<dbReference type="InterPro" id="IPR008758">
    <property type="entry name" value="Peptidase_S28"/>
</dbReference>
<dbReference type="InParanoid" id="A0A067MX91"/>
<dbReference type="AlphaFoldDB" id="A0A067MX91"/>
<comment type="similarity">
    <text evidence="1">Belongs to the peptidase S28 family.</text>
</comment>
<feature type="chain" id="PRO_5001641714" description="Peptidase S28" evidence="7">
    <location>
        <begin position="22"/>
        <end position="586"/>
    </location>
</feature>
<dbReference type="InterPro" id="IPR029058">
    <property type="entry name" value="AB_hydrolase_fold"/>
</dbReference>
<name>A0A067MX91_BOTB1</name>
<dbReference type="EMBL" id="KL198018">
    <property type="protein sequence ID" value="KDQ20234.1"/>
    <property type="molecule type" value="Genomic_DNA"/>
</dbReference>
<evidence type="ECO:0008006" key="10">
    <source>
        <dbReference type="Google" id="ProtNLM"/>
    </source>
</evidence>
<dbReference type="GO" id="GO:0006508">
    <property type="term" value="P:proteolysis"/>
    <property type="evidence" value="ECO:0007669"/>
    <property type="project" value="UniProtKB-KW"/>
</dbReference>
<evidence type="ECO:0000256" key="7">
    <source>
        <dbReference type="SAM" id="SignalP"/>
    </source>
</evidence>
<keyword evidence="5" id="KW-0325">Glycoprotein</keyword>
<keyword evidence="3 7" id="KW-0732">Signal</keyword>